<sequence length="220" mass="24610">MQATQELTHVVEMRQIATPEDLHDYSSSPLSSSHHGNQSPTLSDSSNAAHCSQIDNDLLSPQDSHELRITIENLGPRRDSKTSAAVDSDLYTPSTELELAGVLPIAMSEVIQIPEREECSVCLEEYDKIPKATLLDCRHGSHKECLERWLKECLLNPTCPTCRGVVSEEKLFEILGYRPFRVAIEPWIPGRAAIDYAMGTMNGIVTIVMLYLIFKMLLQL</sequence>
<dbReference type="Proteomes" id="UP000239156">
    <property type="component" value="Unassembled WGS sequence"/>
</dbReference>
<keyword evidence="2 4" id="KW-0863">Zinc-finger</keyword>
<keyword evidence="9" id="KW-1185">Reference proteome</keyword>
<dbReference type="VEuPathDB" id="FungiDB:PSTT_09356"/>
<dbReference type="InterPro" id="IPR001841">
    <property type="entry name" value="Znf_RING"/>
</dbReference>
<dbReference type="GO" id="GO:0008270">
    <property type="term" value="F:zinc ion binding"/>
    <property type="evidence" value="ECO:0007669"/>
    <property type="project" value="UniProtKB-KW"/>
</dbReference>
<gene>
    <name evidence="8" type="ORF">PSTT_09356</name>
</gene>
<dbReference type="SUPFAM" id="SSF57850">
    <property type="entry name" value="RING/U-box"/>
    <property type="match status" value="1"/>
</dbReference>
<protein>
    <recommendedName>
        <fullName evidence="7">RING-type domain-containing protein</fullName>
    </recommendedName>
</protein>
<feature type="region of interest" description="Disordered" evidence="5">
    <location>
        <begin position="18"/>
        <end position="49"/>
    </location>
</feature>
<evidence type="ECO:0000256" key="2">
    <source>
        <dbReference type="ARBA" id="ARBA00022771"/>
    </source>
</evidence>
<reference evidence="8" key="1">
    <citation type="submission" date="2017-12" db="EMBL/GenBank/DDBJ databases">
        <title>Gene loss provides genomic basis for host adaptation in cereal stripe rust fungi.</title>
        <authorList>
            <person name="Xia C."/>
        </authorList>
    </citation>
    <scope>NUCLEOTIDE SEQUENCE [LARGE SCALE GENOMIC DNA]</scope>
    <source>
        <strain evidence="8">93-210</strain>
    </source>
</reference>
<evidence type="ECO:0000256" key="6">
    <source>
        <dbReference type="SAM" id="Phobius"/>
    </source>
</evidence>
<dbReference type="GO" id="GO:0061630">
    <property type="term" value="F:ubiquitin protein ligase activity"/>
    <property type="evidence" value="ECO:0007669"/>
    <property type="project" value="TreeGrafter"/>
</dbReference>
<dbReference type="EMBL" id="PKSL01000092">
    <property type="protein sequence ID" value="POW05942.1"/>
    <property type="molecule type" value="Genomic_DNA"/>
</dbReference>
<feature type="domain" description="RING-type" evidence="7">
    <location>
        <begin position="119"/>
        <end position="163"/>
    </location>
</feature>
<evidence type="ECO:0000256" key="3">
    <source>
        <dbReference type="ARBA" id="ARBA00022833"/>
    </source>
</evidence>
<dbReference type="VEuPathDB" id="FungiDB:PSHT_09553"/>
<keyword evidence="6" id="KW-0472">Membrane</keyword>
<dbReference type="InterPro" id="IPR013083">
    <property type="entry name" value="Znf_RING/FYVE/PHD"/>
</dbReference>
<evidence type="ECO:0000256" key="4">
    <source>
        <dbReference type="PROSITE-ProRule" id="PRU00175"/>
    </source>
</evidence>
<proteinExistence type="predicted"/>
<dbReference type="SMART" id="SM00184">
    <property type="entry name" value="RING"/>
    <property type="match status" value="1"/>
</dbReference>
<dbReference type="PANTHER" id="PTHR45969:SF69">
    <property type="entry name" value="FINGER DOMAIN PROTEIN, PUTATIVE (AFU_ORTHOLOGUE AFUA_3G12190)-RELATED"/>
    <property type="match status" value="1"/>
</dbReference>
<keyword evidence="6" id="KW-0812">Transmembrane</keyword>
<feature type="transmembrane region" description="Helical" evidence="6">
    <location>
        <begin position="196"/>
        <end position="214"/>
    </location>
</feature>
<keyword evidence="6" id="KW-1133">Transmembrane helix</keyword>
<feature type="compositionally biased region" description="Polar residues" evidence="5">
    <location>
        <begin position="34"/>
        <end position="49"/>
    </location>
</feature>
<comment type="caution">
    <text evidence="8">The sequence shown here is derived from an EMBL/GenBank/DDBJ whole genome shotgun (WGS) entry which is preliminary data.</text>
</comment>
<organism evidence="8 9">
    <name type="scientific">Puccinia striiformis</name>
    <dbReference type="NCBI Taxonomy" id="27350"/>
    <lineage>
        <taxon>Eukaryota</taxon>
        <taxon>Fungi</taxon>
        <taxon>Dikarya</taxon>
        <taxon>Basidiomycota</taxon>
        <taxon>Pucciniomycotina</taxon>
        <taxon>Pucciniomycetes</taxon>
        <taxon>Pucciniales</taxon>
        <taxon>Pucciniaceae</taxon>
        <taxon>Puccinia</taxon>
    </lineage>
</organism>
<keyword evidence="1" id="KW-0479">Metal-binding</keyword>
<evidence type="ECO:0000256" key="5">
    <source>
        <dbReference type="SAM" id="MobiDB-lite"/>
    </source>
</evidence>
<dbReference type="PROSITE" id="PS50089">
    <property type="entry name" value="ZF_RING_2"/>
    <property type="match status" value="1"/>
</dbReference>
<dbReference type="Pfam" id="PF13639">
    <property type="entry name" value="zf-RING_2"/>
    <property type="match status" value="1"/>
</dbReference>
<keyword evidence="3" id="KW-0862">Zinc</keyword>
<evidence type="ECO:0000256" key="1">
    <source>
        <dbReference type="ARBA" id="ARBA00022723"/>
    </source>
</evidence>
<dbReference type="PANTHER" id="PTHR45969">
    <property type="entry name" value="RING ZINC FINGER PROTEIN-RELATED"/>
    <property type="match status" value="1"/>
</dbReference>
<dbReference type="Gene3D" id="3.30.40.10">
    <property type="entry name" value="Zinc/RING finger domain, C3HC4 (zinc finger)"/>
    <property type="match status" value="1"/>
</dbReference>
<accession>A0A2S4V8S7</accession>
<evidence type="ECO:0000259" key="7">
    <source>
        <dbReference type="PROSITE" id="PS50089"/>
    </source>
</evidence>
<evidence type="ECO:0000313" key="9">
    <source>
        <dbReference type="Proteomes" id="UP000239156"/>
    </source>
</evidence>
<dbReference type="GO" id="GO:0016567">
    <property type="term" value="P:protein ubiquitination"/>
    <property type="evidence" value="ECO:0007669"/>
    <property type="project" value="TreeGrafter"/>
</dbReference>
<dbReference type="AlphaFoldDB" id="A0A2S4V8S7"/>
<evidence type="ECO:0000313" key="8">
    <source>
        <dbReference type="EMBL" id="POW05942.1"/>
    </source>
</evidence>
<name>A0A2S4V8S7_9BASI</name>